<reference evidence="1 3" key="1">
    <citation type="submission" date="2015-03" db="EMBL/GenBank/DDBJ databases">
        <authorList>
            <person name="Hassan Y.I."/>
            <person name="Lepp D."/>
            <person name="Zhou T."/>
        </authorList>
    </citation>
    <scope>NUCLEOTIDE SEQUENCE [LARGE SCALE GENOMIC DNA]</scope>
    <source>
        <strain evidence="1 3">DSM 17137</strain>
    </source>
</reference>
<reference evidence="2 4" key="2">
    <citation type="submission" date="2016-11" db="EMBL/GenBank/DDBJ databases">
        <authorList>
            <person name="Jaros S."/>
            <person name="Januszkiewicz K."/>
            <person name="Wedrychowicz H."/>
        </authorList>
    </citation>
    <scope>NUCLEOTIDE SEQUENCE [LARGE SCALE GENOMIC DNA]</scope>
    <source>
        <strain evidence="2 4">DSM 17137</strain>
    </source>
</reference>
<dbReference type="EMBL" id="LAJF01000148">
    <property type="protein sequence ID" value="KKB76813.1"/>
    <property type="molecule type" value="Genomic_DNA"/>
</dbReference>
<dbReference type="EMBL" id="FQVC01000006">
    <property type="protein sequence ID" value="SHF28764.1"/>
    <property type="molecule type" value="Genomic_DNA"/>
</dbReference>
<organism evidence="1 3">
    <name type="scientific">Devosia limi DSM 17137</name>
    <dbReference type="NCBI Taxonomy" id="1121477"/>
    <lineage>
        <taxon>Bacteria</taxon>
        <taxon>Pseudomonadati</taxon>
        <taxon>Pseudomonadota</taxon>
        <taxon>Alphaproteobacteria</taxon>
        <taxon>Hyphomicrobiales</taxon>
        <taxon>Devosiaceae</taxon>
        <taxon>Devosia</taxon>
    </lineage>
</organism>
<dbReference type="Proteomes" id="UP000184533">
    <property type="component" value="Unassembled WGS sequence"/>
</dbReference>
<dbReference type="PATRIC" id="fig|1121477.3.peg.655"/>
<sequence length="144" mass="15500">MSINEQKAVREVRLKTAFGPVSAKKRPAPFSLRLSEAERARLAAEAAGAPLGAYIKAKVLGDAPVQRLRRTGLSIQDREALARVLALLGNSEIPSQLAQLSFYAEIGSLPITPEIQSQLSAALSDVQELRALLLRALGMQPESE</sequence>
<dbReference type="AlphaFoldDB" id="A0A0F5L368"/>
<accession>A0A0F5L368</accession>
<evidence type="ECO:0000313" key="4">
    <source>
        <dbReference type="Proteomes" id="UP000184533"/>
    </source>
</evidence>
<evidence type="ECO:0000313" key="3">
    <source>
        <dbReference type="Proteomes" id="UP000033608"/>
    </source>
</evidence>
<dbReference type="RefSeq" id="WP_046136940.1">
    <property type="nucleotide sequence ID" value="NZ_FQVC01000006.1"/>
</dbReference>
<name>A0A0F5L368_9HYPH</name>
<proteinExistence type="predicted"/>
<dbReference type="Proteomes" id="UP000033608">
    <property type="component" value="Unassembled WGS sequence"/>
</dbReference>
<protein>
    <submittedName>
        <fullName evidence="1">Uncharacterized protein</fullName>
    </submittedName>
</protein>
<gene>
    <name evidence="2" type="ORF">SAMN02745223_02221</name>
    <name evidence="1" type="ORF">VW29_19405</name>
</gene>
<keyword evidence="3" id="KW-1185">Reference proteome</keyword>
<evidence type="ECO:0000313" key="1">
    <source>
        <dbReference type="EMBL" id="KKB76813.1"/>
    </source>
</evidence>
<dbReference type="STRING" id="1121477.SAMN02745223_02221"/>
<evidence type="ECO:0000313" key="2">
    <source>
        <dbReference type="EMBL" id="SHF28764.1"/>
    </source>
</evidence>